<dbReference type="AlphaFoldDB" id="G3HN33"/>
<dbReference type="InParanoid" id="G3HN33"/>
<name>G3HN33_CRIGR</name>
<accession>G3HN33</accession>
<evidence type="ECO:0000313" key="2">
    <source>
        <dbReference type="Proteomes" id="UP000001075"/>
    </source>
</evidence>
<proteinExistence type="predicted"/>
<gene>
    <name evidence="1" type="ORF">I79_012164</name>
</gene>
<protein>
    <submittedName>
        <fullName evidence="1">Uncharacterized protein</fullName>
    </submittedName>
</protein>
<reference evidence="2" key="1">
    <citation type="journal article" date="2011" name="Nat. Biotechnol.">
        <title>The genomic sequence of the Chinese hamster ovary (CHO)-K1 cell line.</title>
        <authorList>
            <person name="Xu X."/>
            <person name="Nagarajan H."/>
            <person name="Lewis N.E."/>
            <person name="Pan S."/>
            <person name="Cai Z."/>
            <person name="Liu X."/>
            <person name="Chen W."/>
            <person name="Xie M."/>
            <person name="Wang W."/>
            <person name="Hammond S."/>
            <person name="Andersen M.R."/>
            <person name="Neff N."/>
            <person name="Passarelli B."/>
            <person name="Koh W."/>
            <person name="Fan H.C."/>
            <person name="Wang J."/>
            <person name="Gui Y."/>
            <person name="Lee K.H."/>
            <person name="Betenbaugh M.J."/>
            <person name="Quake S.R."/>
            <person name="Famili I."/>
            <person name="Palsson B.O."/>
            <person name="Wang J."/>
        </authorList>
    </citation>
    <scope>NUCLEOTIDE SEQUENCE [LARGE SCALE GENOMIC DNA]</scope>
    <source>
        <strain evidence="2">CHO K1 cell line</strain>
    </source>
</reference>
<dbReference type="Proteomes" id="UP000001075">
    <property type="component" value="Unassembled WGS sequence"/>
</dbReference>
<evidence type="ECO:0000313" key="1">
    <source>
        <dbReference type="EMBL" id="EGW00164.1"/>
    </source>
</evidence>
<dbReference type="EMBL" id="JH000530">
    <property type="protein sequence ID" value="EGW00164.1"/>
    <property type="molecule type" value="Genomic_DNA"/>
</dbReference>
<sequence>MGPCNLSLGDDDSQSLSSVEKNTMVHALQTLPKRQVIPQHKDIPLLCSSSELSCFTYNERQHVKLYSQDNKTTKISAYNDAATSKREFVENITFISESNQQLLAWKMRSIFKRN</sequence>
<organism evidence="1 2">
    <name type="scientific">Cricetulus griseus</name>
    <name type="common">Chinese hamster</name>
    <name type="synonym">Cricetulus barabensis griseus</name>
    <dbReference type="NCBI Taxonomy" id="10029"/>
    <lineage>
        <taxon>Eukaryota</taxon>
        <taxon>Metazoa</taxon>
        <taxon>Chordata</taxon>
        <taxon>Craniata</taxon>
        <taxon>Vertebrata</taxon>
        <taxon>Euteleostomi</taxon>
        <taxon>Mammalia</taxon>
        <taxon>Eutheria</taxon>
        <taxon>Euarchontoglires</taxon>
        <taxon>Glires</taxon>
        <taxon>Rodentia</taxon>
        <taxon>Myomorpha</taxon>
        <taxon>Muroidea</taxon>
        <taxon>Cricetidae</taxon>
        <taxon>Cricetinae</taxon>
        <taxon>Cricetulus</taxon>
    </lineage>
</organism>